<feature type="transmembrane region" description="Helical" evidence="7">
    <location>
        <begin position="728"/>
        <end position="748"/>
    </location>
</feature>
<dbReference type="GO" id="GO:0016020">
    <property type="term" value="C:membrane"/>
    <property type="evidence" value="ECO:0007669"/>
    <property type="project" value="UniProtKB-SubCell"/>
</dbReference>
<evidence type="ECO:0000256" key="2">
    <source>
        <dbReference type="ARBA" id="ARBA00022527"/>
    </source>
</evidence>
<evidence type="ECO:0000256" key="4">
    <source>
        <dbReference type="ARBA" id="ARBA00022741"/>
    </source>
</evidence>
<evidence type="ECO:0000256" key="6">
    <source>
        <dbReference type="ARBA" id="ARBA00023180"/>
    </source>
</evidence>
<evidence type="ECO:0000313" key="10">
    <source>
        <dbReference type="EMBL" id="KZM88130.1"/>
    </source>
</evidence>
<comment type="caution">
    <text evidence="10">The sequence shown here is derived from an EMBL/GenBank/DDBJ whole genome shotgun (WGS) entry which is preliminary data.</text>
</comment>
<organism evidence="10">
    <name type="scientific">Daucus carota subsp. sativus</name>
    <name type="common">Carrot</name>
    <dbReference type="NCBI Taxonomy" id="79200"/>
    <lineage>
        <taxon>Eukaryota</taxon>
        <taxon>Viridiplantae</taxon>
        <taxon>Streptophyta</taxon>
        <taxon>Embryophyta</taxon>
        <taxon>Tracheophyta</taxon>
        <taxon>Spermatophyta</taxon>
        <taxon>Magnoliopsida</taxon>
        <taxon>eudicotyledons</taxon>
        <taxon>Gunneridae</taxon>
        <taxon>Pentapetalae</taxon>
        <taxon>asterids</taxon>
        <taxon>campanulids</taxon>
        <taxon>Apiales</taxon>
        <taxon>Apiaceae</taxon>
        <taxon>Apioideae</taxon>
        <taxon>Scandiceae</taxon>
        <taxon>Daucinae</taxon>
        <taxon>Daucus</taxon>
        <taxon>Daucus sect. Daucus</taxon>
    </lineage>
</organism>
<proteinExistence type="predicted"/>
<evidence type="ECO:0000256" key="3">
    <source>
        <dbReference type="ARBA" id="ARBA00022679"/>
    </source>
</evidence>
<dbReference type="STRING" id="79200.A0A161ZP40"/>
<evidence type="ECO:0000259" key="8">
    <source>
        <dbReference type="Pfam" id="PF03478"/>
    </source>
</evidence>
<accession>A0A161ZP40</accession>
<protein>
    <submittedName>
        <fullName evidence="10">Uncharacterized protein</fullName>
    </submittedName>
</protein>
<dbReference type="FunFam" id="2.60.120.430:FF:000001">
    <property type="entry name" value="Receptor-like protein kinase FERONIA"/>
    <property type="match status" value="1"/>
</dbReference>
<evidence type="ECO:0000256" key="5">
    <source>
        <dbReference type="ARBA" id="ARBA00022840"/>
    </source>
</evidence>
<evidence type="ECO:0000256" key="1">
    <source>
        <dbReference type="ARBA" id="ARBA00004479"/>
    </source>
</evidence>
<name>A0A161ZP40_DAUCS</name>
<dbReference type="PANTHER" id="PTHR34590">
    <property type="entry name" value="OS03G0124300 PROTEIN-RELATED"/>
    <property type="match status" value="1"/>
</dbReference>
<gene>
    <name evidence="10" type="ORF">DCAR_025205</name>
</gene>
<dbReference type="GO" id="GO:0005524">
    <property type="term" value="F:ATP binding"/>
    <property type="evidence" value="ECO:0007669"/>
    <property type="project" value="UniProtKB-KW"/>
</dbReference>
<dbReference type="GO" id="GO:0004674">
    <property type="term" value="F:protein serine/threonine kinase activity"/>
    <property type="evidence" value="ECO:0007669"/>
    <property type="project" value="UniProtKB-KW"/>
</dbReference>
<keyword evidence="2" id="KW-0418">Kinase</keyword>
<dbReference type="PANTHER" id="PTHR34590:SF6">
    <property type="entry name" value="RECEPTOR-LIKE KINASE"/>
    <property type="match status" value="1"/>
</dbReference>
<feature type="domain" description="Malectin-like" evidence="9">
    <location>
        <begin position="346"/>
        <end position="703"/>
    </location>
</feature>
<keyword evidence="6" id="KW-0325">Glycoprotein</keyword>
<evidence type="ECO:0000256" key="7">
    <source>
        <dbReference type="SAM" id="Phobius"/>
    </source>
</evidence>
<keyword evidence="7" id="KW-1133">Transmembrane helix</keyword>
<dbReference type="Pfam" id="PF03478">
    <property type="entry name" value="Beta-prop_KIB1-4"/>
    <property type="match status" value="1"/>
</dbReference>
<dbReference type="Gene3D" id="2.60.120.430">
    <property type="entry name" value="Galactose-binding lectin"/>
    <property type="match status" value="2"/>
</dbReference>
<sequence length="790" mass="88761">MSSCNKHAERDWASLPLLPLWKIKDKLDMFDNLSLASTCRDWHSLSSNYPKRQSIGDGMPWIMQMNQSMDSSARDFISTSRKKKITFDLPEFVNALLLYSKQGWLLMHRKNLSTKSKHYPVPDSLFLINPFTRAKIELPDDAYASKKYHGSFSAKNGYPYRVVLLNACLSGEMTLCTRRLIMDHIDARCGLITMGEKVYYLNLKENMTIFDMSTKLWKELAGPRNEIGYTYIMEHKEKIIKLFFREEVPHIFYSFDENTFSWEKIDDLKDISLYLSRKSSCFTAKDVGLTVNQLVPKYGGVLHGFRMTYGFSIVCHDLIEGGTETLELPLRIGSSAKWVDIDHYLINCGSASPEIQDSDHRTFTGDSSEIGSRFLSSGDSILVSETTPDHNLSPIYHTFRVFKRHSRYVFDVKKKGAFLIRLHFGGLNLNKFEGAVKFHVLVNGYVLLYDFSGGDVGNFVVKDYVVWVEDDKVVVSFVPATKSVGFVSGIEVISAPEDLIGDVGRFVSSEGVEVLNGLMKNGYENVYRVNVGGYKVTPFNDSLWRTWVTDDEFLKVNDGSNKFHFGGRIKYRMGGASREVGPDNVYNTARVIVSESDSIARSNITMVFSVFGGYKYLIRMHFCDIASISIGMLYFNVYVNGNLAYENLDLSLISNNMLASPFYADFVVDGDSSGVITLSVGPSNMSMPHALNAILNGVEIMKINNSFGSLDGPVSAKSIMECRPSIDISVWASVVAAMILFLVAPVFVKRRSNAVKESVAWSPLPVDDVNLKQGPVDDVNLKQGHQINVT</sequence>
<keyword evidence="5" id="KW-0067">ATP-binding</keyword>
<comment type="subcellular location">
    <subcellularLocation>
        <location evidence="1">Membrane</location>
        <topology evidence="1">Single-pass type I membrane protein</topology>
    </subcellularLocation>
</comment>
<dbReference type="InterPro" id="IPR005174">
    <property type="entry name" value="KIB1-4_b-propeller"/>
</dbReference>
<reference evidence="10" key="1">
    <citation type="journal article" date="2016" name="Nat. Genet.">
        <title>A high-quality carrot genome assembly provides new insights into carotenoid accumulation and asterid genome evolution.</title>
        <authorList>
            <person name="Iorizzo M."/>
            <person name="Ellison S."/>
            <person name="Senalik D."/>
            <person name="Zeng P."/>
            <person name="Satapoomin P."/>
            <person name="Huang J."/>
            <person name="Bowman M."/>
            <person name="Iovene M."/>
            <person name="Sanseverino W."/>
            <person name="Cavagnaro P."/>
            <person name="Yildiz M."/>
            <person name="Macko-Podgorni A."/>
            <person name="Moranska E."/>
            <person name="Grzebelus E."/>
            <person name="Grzebelus D."/>
            <person name="Ashrafi H."/>
            <person name="Zheng Z."/>
            <person name="Cheng S."/>
            <person name="Spooner D."/>
            <person name="Van Deynze A."/>
            <person name="Simon P."/>
        </authorList>
    </citation>
    <scope>NUCLEOTIDE SEQUENCE [LARGE SCALE GENOMIC DNA]</scope>
    <source>
        <tissue evidence="10">Leaf</tissue>
    </source>
</reference>
<keyword evidence="4" id="KW-0547">Nucleotide-binding</keyword>
<dbReference type="EMBL" id="LNRQ01000007">
    <property type="protein sequence ID" value="KZM88130.1"/>
    <property type="molecule type" value="Genomic_DNA"/>
</dbReference>
<dbReference type="Pfam" id="PF12819">
    <property type="entry name" value="Malectin_like"/>
    <property type="match status" value="1"/>
</dbReference>
<dbReference type="GO" id="GO:0004714">
    <property type="term" value="F:transmembrane receptor protein tyrosine kinase activity"/>
    <property type="evidence" value="ECO:0007669"/>
    <property type="project" value="InterPro"/>
</dbReference>
<dbReference type="AlphaFoldDB" id="A0A161ZP40"/>
<feature type="domain" description="KIB1-4 beta-propeller" evidence="8">
    <location>
        <begin position="77"/>
        <end position="290"/>
    </location>
</feature>
<evidence type="ECO:0000259" key="9">
    <source>
        <dbReference type="Pfam" id="PF12819"/>
    </source>
</evidence>
<dbReference type="Gramene" id="KZM88130">
    <property type="protein sequence ID" value="KZM88130"/>
    <property type="gene ID" value="DCAR_025205"/>
</dbReference>
<dbReference type="InterPro" id="IPR024788">
    <property type="entry name" value="Malectin-like_Carb-bd_dom"/>
</dbReference>
<keyword evidence="7" id="KW-0812">Transmembrane</keyword>
<keyword evidence="3" id="KW-0808">Transferase</keyword>
<dbReference type="InterPro" id="IPR045272">
    <property type="entry name" value="ANXUR1/2-like"/>
</dbReference>
<keyword evidence="2" id="KW-0723">Serine/threonine-protein kinase</keyword>
<keyword evidence="7" id="KW-0472">Membrane</keyword>